<reference evidence="1 2" key="1">
    <citation type="journal article" date="2014" name="J. Basic Microbiol.">
        <title>Isolation and partial characterization of bacteriophages infecting Pseudomonas syringae pv. actinidiae, causal agent of kiwifruit bacterial canker.</title>
        <authorList>
            <person name="Di Lallo G."/>
            <person name="Evangelisti M."/>
            <person name="Mancuso F."/>
            <person name="Ferrante P."/>
            <person name="Marcelletti S."/>
            <person name="Tinari A."/>
            <person name="Superti F."/>
            <person name="Migliore L."/>
            <person name="D'Addabbo P."/>
            <person name="Frezza D."/>
            <person name="Scortichini M."/>
            <person name="Thaller M.C."/>
        </authorList>
    </citation>
    <scope>NUCLEOTIDE SEQUENCE [LARGE SCALE GENOMIC DNA]</scope>
</reference>
<keyword evidence="2" id="KW-1185">Reference proteome</keyword>
<dbReference type="EMBL" id="KJ507100">
    <property type="protein sequence ID" value="AHZ95078.1"/>
    <property type="molecule type" value="Genomic_DNA"/>
</dbReference>
<dbReference type="KEGG" id="vg:19685487"/>
<protein>
    <submittedName>
        <fullName evidence="1">Uncharacterized protein</fullName>
    </submittedName>
</protein>
<sequence length="127" mass="13986">MGIRDTMQPSFGKLFDTTFAELMTQFTGSYLGPGVYDPVSETTTGQPVTYTGRGVSTKFKRDQIDNDRILATDTLLIVLTNEVTDTPQAGHDIVARDLVTGLSTKYRVEGVVTDPARVHFQIQLRAT</sequence>
<dbReference type="RefSeq" id="YP_009043599.1">
    <property type="nucleotide sequence ID" value="NC_024365.1"/>
</dbReference>
<dbReference type="Proteomes" id="UP000203458">
    <property type="component" value="Segment"/>
</dbReference>
<accession>A0A059VA70</accession>
<evidence type="ECO:0000313" key="1">
    <source>
        <dbReference type="EMBL" id="AHZ95078.1"/>
    </source>
</evidence>
<dbReference type="GeneID" id="19685487"/>
<evidence type="ECO:0000313" key="2">
    <source>
        <dbReference type="Proteomes" id="UP000203458"/>
    </source>
</evidence>
<organism evidence="1 2">
    <name type="scientific">Pseudomonas phage phiPSA1</name>
    <dbReference type="NCBI Taxonomy" id="1500757"/>
    <lineage>
        <taxon>Viruses</taxon>
        <taxon>Duplodnaviria</taxon>
        <taxon>Heunggongvirae</taxon>
        <taxon>Uroviricota</taxon>
        <taxon>Caudoviricetes</taxon>
        <taxon>Readingvirus</taxon>
        <taxon>Readingvirus PSA1</taxon>
    </lineage>
</organism>
<name>A0A059VA70_9CAUD</name>
<proteinExistence type="predicted"/>